<dbReference type="InterPro" id="IPR051122">
    <property type="entry name" value="SDR_DHRS6-like"/>
</dbReference>
<dbReference type="EMBL" id="CAJPDQ010000005">
    <property type="protein sequence ID" value="CAF9910397.1"/>
    <property type="molecule type" value="Genomic_DNA"/>
</dbReference>
<gene>
    <name evidence="3" type="ORF">GOMPHAMPRED_007077</name>
</gene>
<proteinExistence type="inferred from homology"/>
<dbReference type="Proteomes" id="UP000664169">
    <property type="component" value="Unassembled WGS sequence"/>
</dbReference>
<keyword evidence="2" id="KW-0560">Oxidoreductase</keyword>
<dbReference type="Gene3D" id="3.40.50.720">
    <property type="entry name" value="NAD(P)-binding Rossmann-like Domain"/>
    <property type="match status" value="1"/>
</dbReference>
<dbReference type="InterPro" id="IPR036291">
    <property type="entry name" value="NAD(P)-bd_dom_sf"/>
</dbReference>
<dbReference type="PRINTS" id="PR00081">
    <property type="entry name" value="GDHRDH"/>
</dbReference>
<protein>
    <submittedName>
        <fullName evidence="3">Uncharacterized protein</fullName>
    </submittedName>
</protein>
<dbReference type="AlphaFoldDB" id="A0A8H3EUB0"/>
<dbReference type="PANTHER" id="PTHR43477">
    <property type="entry name" value="DIHYDROANTICAPSIN 7-DEHYDROGENASE"/>
    <property type="match status" value="1"/>
</dbReference>
<evidence type="ECO:0000256" key="1">
    <source>
        <dbReference type="ARBA" id="ARBA00006484"/>
    </source>
</evidence>
<evidence type="ECO:0000313" key="4">
    <source>
        <dbReference type="Proteomes" id="UP000664169"/>
    </source>
</evidence>
<comment type="caution">
    <text evidence="3">The sequence shown here is derived from an EMBL/GenBank/DDBJ whole genome shotgun (WGS) entry which is preliminary data.</text>
</comment>
<accession>A0A8H3EUB0</accession>
<dbReference type="Pfam" id="PF13561">
    <property type="entry name" value="adh_short_C2"/>
    <property type="match status" value="1"/>
</dbReference>
<comment type="similarity">
    <text evidence="1">Belongs to the short-chain dehydrogenases/reductases (SDR) family.</text>
</comment>
<dbReference type="InterPro" id="IPR002347">
    <property type="entry name" value="SDR_fam"/>
</dbReference>
<organism evidence="3 4">
    <name type="scientific">Gomphillus americanus</name>
    <dbReference type="NCBI Taxonomy" id="1940652"/>
    <lineage>
        <taxon>Eukaryota</taxon>
        <taxon>Fungi</taxon>
        <taxon>Dikarya</taxon>
        <taxon>Ascomycota</taxon>
        <taxon>Pezizomycotina</taxon>
        <taxon>Lecanoromycetes</taxon>
        <taxon>OSLEUM clade</taxon>
        <taxon>Ostropomycetidae</taxon>
        <taxon>Ostropales</taxon>
        <taxon>Graphidaceae</taxon>
        <taxon>Gomphilloideae</taxon>
        <taxon>Gomphillus</taxon>
    </lineage>
</organism>
<dbReference type="SUPFAM" id="SSF51735">
    <property type="entry name" value="NAD(P)-binding Rossmann-fold domains"/>
    <property type="match status" value="1"/>
</dbReference>
<evidence type="ECO:0000313" key="3">
    <source>
        <dbReference type="EMBL" id="CAF9910397.1"/>
    </source>
</evidence>
<dbReference type="GO" id="GO:0016491">
    <property type="term" value="F:oxidoreductase activity"/>
    <property type="evidence" value="ECO:0007669"/>
    <property type="project" value="UniProtKB-KW"/>
</dbReference>
<dbReference type="PANTHER" id="PTHR43477:SF1">
    <property type="entry name" value="DIHYDROANTICAPSIN 7-DEHYDROGENASE"/>
    <property type="match status" value="1"/>
</dbReference>
<name>A0A8H3EUB0_9LECA</name>
<evidence type="ECO:0000256" key="2">
    <source>
        <dbReference type="ARBA" id="ARBA00023002"/>
    </source>
</evidence>
<sequence length="155" mass="16242">MEKNIAELRASASTDDPVAHIIITAGAVFKPDASIQSTLLSIGPLTITTAAGSPVGRLSTIAGIVGAIETLTKSLAVKISSVRVNCGTLGTFETPLTALVTGSKAGSAFLQQHLQRQGISRIRQPEEAAEAYLYFMRDSFQNGCILAVKGGRQLK</sequence>
<keyword evidence="4" id="KW-1185">Reference proteome</keyword>
<reference evidence="3" key="1">
    <citation type="submission" date="2021-03" db="EMBL/GenBank/DDBJ databases">
        <authorList>
            <person name="Tagirdzhanova G."/>
        </authorList>
    </citation>
    <scope>NUCLEOTIDE SEQUENCE</scope>
</reference>
<dbReference type="OrthoDB" id="294295at2759"/>